<feature type="transmembrane region" description="Helical" evidence="2">
    <location>
        <begin position="536"/>
        <end position="555"/>
    </location>
</feature>
<dbReference type="PANTHER" id="PTHR35859">
    <property type="entry name" value="NONSELECTIVE CATION CHANNEL PROTEIN"/>
    <property type="match status" value="1"/>
</dbReference>
<feature type="transmembrane region" description="Helical" evidence="2">
    <location>
        <begin position="350"/>
        <end position="368"/>
    </location>
</feature>
<gene>
    <name evidence="4" type="ORF">BN869_000010958_1</name>
</gene>
<evidence type="ECO:0000256" key="2">
    <source>
        <dbReference type="SAM" id="Phobius"/>
    </source>
</evidence>
<keyword evidence="2" id="KW-0812">Transmembrane</keyword>
<organism evidence="4">
    <name type="scientific">Bionectria ochroleuca</name>
    <name type="common">Gliocladium roseum</name>
    <dbReference type="NCBI Taxonomy" id="29856"/>
    <lineage>
        <taxon>Eukaryota</taxon>
        <taxon>Fungi</taxon>
        <taxon>Dikarya</taxon>
        <taxon>Ascomycota</taxon>
        <taxon>Pezizomycotina</taxon>
        <taxon>Sordariomycetes</taxon>
        <taxon>Hypocreomycetidae</taxon>
        <taxon>Hypocreales</taxon>
        <taxon>Bionectriaceae</taxon>
        <taxon>Clonostachys</taxon>
    </lineage>
</organism>
<dbReference type="InterPro" id="IPR052971">
    <property type="entry name" value="TRP_calcium_channel"/>
</dbReference>
<sequence>MPIRVKSKVPSGAQEREFSPGPVVRMDWELPNVGQDDAFQTVVENLSNFFSDAIDLPSSFEQLRTAESLKILVEHLSRTCTNPAIVNALLALRWHYSCDTEHSGLSEARSNACEIVAWRFLTRLSERDAVDYCLHEIPGNEALEANPGSSLGLFEDDPSEQSPLLPHRRPFSAGTSGLGLSTRRFELQRAVPKITFSSNESVESGGSRSGVVDSAKTFKSLNALEIAGIAGAKRFLSQNIVQKIITSIWDGEIVFWDTISGNSVMKPRYYNPRTADPYSRLRVPKYLKTWEILFFIAFLCLYYSVVLKREMDSIPFVEVVFYIWLASFLLDEIQQWADAGLFYLSDLWNIFDIGMITLGIVFAILRVVGISTGRSNISELAFDILSLEALLVMPRIFSFLSLNPYWGTLIPCIRAMAKDFVKFIILVIIVYMGFLTTFSLIGRDSFTLPHITWSLAKIFYGNTGIAFEIMDDVDPTFGPPLMILFITLSSILLTGSLTGMLSNSFSRVMTHAREEYLYIYSVYVLEASTSSRLTHFYPPLNLISLVFFHPWHVVFSGDDKFRHSRVVALKITHFPFVAVIYAYEWFWRKACDSKDHEEWARYSGGRSRSDSEAPGTRPTIGQPRTSGSPYRAASGTYRSLNRYLDTRSRSRSIGSNERIREEDEGPSNADLMKQIQKLTEMVVELQKKQSQNAEEAKSHPHHHLD</sequence>
<reference evidence="4" key="1">
    <citation type="submission" date="2015-01" db="EMBL/GenBank/DDBJ databases">
        <authorList>
            <person name="Durling Mikael"/>
        </authorList>
    </citation>
    <scope>NUCLEOTIDE SEQUENCE</scope>
</reference>
<evidence type="ECO:0000313" key="4">
    <source>
        <dbReference type="EMBL" id="CEO54900.1"/>
    </source>
</evidence>
<dbReference type="PANTHER" id="PTHR35859:SF5">
    <property type="entry name" value="ION TRANSPORT DOMAIN-CONTAINING PROTEIN"/>
    <property type="match status" value="1"/>
</dbReference>
<feature type="region of interest" description="Disordered" evidence="1">
    <location>
        <begin position="648"/>
        <end position="670"/>
    </location>
</feature>
<name>A0A0B7KJ78_BIOOC</name>
<feature type="domain" description="Calcium channel YVC1-like C-terminal transmembrane" evidence="3">
    <location>
        <begin position="295"/>
        <end position="584"/>
    </location>
</feature>
<feature type="transmembrane region" description="Helical" evidence="2">
    <location>
        <begin position="289"/>
        <end position="306"/>
    </location>
</feature>
<feature type="transmembrane region" description="Helical" evidence="2">
    <location>
        <begin position="420"/>
        <end position="441"/>
    </location>
</feature>
<dbReference type="AlphaFoldDB" id="A0A0B7KJ78"/>
<feature type="transmembrane region" description="Helical" evidence="2">
    <location>
        <begin position="481"/>
        <end position="501"/>
    </location>
</feature>
<dbReference type="InterPro" id="IPR056336">
    <property type="entry name" value="YVC1_C"/>
</dbReference>
<evidence type="ECO:0000259" key="3">
    <source>
        <dbReference type="Pfam" id="PF23317"/>
    </source>
</evidence>
<feature type="compositionally biased region" description="Basic and acidic residues" evidence="1">
    <location>
        <begin position="694"/>
        <end position="705"/>
    </location>
</feature>
<protein>
    <recommendedName>
        <fullName evidence="3">Calcium channel YVC1-like C-terminal transmembrane domain-containing protein</fullName>
    </recommendedName>
</protein>
<feature type="region of interest" description="Disordered" evidence="1">
    <location>
        <begin position="602"/>
        <end position="633"/>
    </location>
</feature>
<keyword evidence="2" id="KW-0472">Membrane</keyword>
<feature type="transmembrane region" description="Helical" evidence="2">
    <location>
        <begin position="313"/>
        <end position="330"/>
    </location>
</feature>
<proteinExistence type="predicted"/>
<dbReference type="Pfam" id="PF23317">
    <property type="entry name" value="YVC1_C"/>
    <property type="match status" value="1"/>
</dbReference>
<keyword evidence="2" id="KW-1133">Transmembrane helix</keyword>
<accession>A0A0B7KJ78</accession>
<evidence type="ECO:0000256" key="1">
    <source>
        <dbReference type="SAM" id="MobiDB-lite"/>
    </source>
</evidence>
<feature type="region of interest" description="Disordered" evidence="1">
    <location>
        <begin position="684"/>
        <end position="705"/>
    </location>
</feature>
<feature type="transmembrane region" description="Helical" evidence="2">
    <location>
        <begin position="567"/>
        <end position="587"/>
    </location>
</feature>
<dbReference type="EMBL" id="CDPU01000046">
    <property type="protein sequence ID" value="CEO54900.1"/>
    <property type="molecule type" value="Genomic_DNA"/>
</dbReference>